<dbReference type="Proteomes" id="UP000790709">
    <property type="component" value="Unassembled WGS sequence"/>
</dbReference>
<evidence type="ECO:0000313" key="2">
    <source>
        <dbReference type="Proteomes" id="UP000790709"/>
    </source>
</evidence>
<name>A0ACB8BYI0_9AGAM</name>
<gene>
    <name evidence="1" type="ORF">BV22DRAFT_1101933</name>
</gene>
<keyword evidence="2" id="KW-1185">Reference proteome</keyword>
<comment type="caution">
    <text evidence="1">The sequence shown here is derived from an EMBL/GenBank/DDBJ whole genome shotgun (WGS) entry which is preliminary data.</text>
</comment>
<organism evidence="1 2">
    <name type="scientific">Leucogyrophana mollusca</name>
    <dbReference type="NCBI Taxonomy" id="85980"/>
    <lineage>
        <taxon>Eukaryota</taxon>
        <taxon>Fungi</taxon>
        <taxon>Dikarya</taxon>
        <taxon>Basidiomycota</taxon>
        <taxon>Agaricomycotina</taxon>
        <taxon>Agaricomycetes</taxon>
        <taxon>Agaricomycetidae</taxon>
        <taxon>Boletales</taxon>
        <taxon>Boletales incertae sedis</taxon>
        <taxon>Leucogyrophana</taxon>
    </lineage>
</organism>
<reference evidence="1" key="1">
    <citation type="journal article" date="2021" name="New Phytol.">
        <title>Evolutionary innovations through gain and loss of genes in the ectomycorrhizal Boletales.</title>
        <authorList>
            <person name="Wu G."/>
            <person name="Miyauchi S."/>
            <person name="Morin E."/>
            <person name="Kuo A."/>
            <person name="Drula E."/>
            <person name="Varga T."/>
            <person name="Kohler A."/>
            <person name="Feng B."/>
            <person name="Cao Y."/>
            <person name="Lipzen A."/>
            <person name="Daum C."/>
            <person name="Hundley H."/>
            <person name="Pangilinan J."/>
            <person name="Johnson J."/>
            <person name="Barry K."/>
            <person name="LaButti K."/>
            <person name="Ng V."/>
            <person name="Ahrendt S."/>
            <person name="Min B."/>
            <person name="Choi I.G."/>
            <person name="Park H."/>
            <person name="Plett J.M."/>
            <person name="Magnuson J."/>
            <person name="Spatafora J.W."/>
            <person name="Nagy L.G."/>
            <person name="Henrissat B."/>
            <person name="Grigoriev I.V."/>
            <person name="Yang Z.L."/>
            <person name="Xu J."/>
            <person name="Martin F.M."/>
        </authorList>
    </citation>
    <scope>NUCLEOTIDE SEQUENCE</scope>
    <source>
        <strain evidence="1">KUC20120723A-06</strain>
    </source>
</reference>
<proteinExistence type="predicted"/>
<evidence type="ECO:0000313" key="1">
    <source>
        <dbReference type="EMBL" id="KAH7930136.1"/>
    </source>
</evidence>
<dbReference type="EMBL" id="MU266334">
    <property type="protein sequence ID" value="KAH7930136.1"/>
    <property type="molecule type" value="Genomic_DNA"/>
</dbReference>
<sequence length="348" mass="37572">MSHPTVYLRDISRRPRFMTSWERYKHNEAHWAVEMVAEMLGVFLYVYAGLGATAAFVVGTLTGQGGIGSLYTVGFAYAIGIVLAVTLCSSTSGGHFSPGVTITFVLFRDFPVRKAVRYIFAQILAGYLACLIVYVQWKDLLTIAEEVLVAKGAYDSTMFTSSGPAGVFALFVAPGTNLHRVLLNEFVTDFIIGLAIWGCLDPTNHMIPPVAAPWLIGLTYGVAIWGYSPTSIAANTARDLGGRLMALSIWGLRAAGGPYAAISALTNIPATIFAAFIYETFLGSATRTLTPGHVQFLGAHKRYYEDNGLAPQGYLDALGRNSSSSSNFDVDEKHTAESEVLEVPSSRV</sequence>
<accession>A0ACB8BYI0</accession>
<protein>
    <submittedName>
        <fullName evidence="1">Aquaporin-like protein</fullName>
    </submittedName>
</protein>